<sequence>MLKVNHYLDYCRYMRHYSEETIKTYSYVFQKFDEVCKVEDEKITTQDVVSYLMQLGKEKLTPATINLHRAALMSYFRFTCQFYGRKENPVAIIAPLKEAPKLFGTISENEMLQILSKMPTSTDIEIRDKLILTILYHCGLRVSELVALNRNDMNEEQQVFTVFGKGRKKRVVPFSDEILNLINNKLYKIPYNGYIINNCSDGEQLTTIQVRYIVKKNLLPFVRKDKAHPHALRHAFATTLLNNGMGIESISKLMGHSSINTTMIYLSLSMDKISNLYHKIF</sequence>
<dbReference type="InterPro" id="IPR002104">
    <property type="entry name" value="Integrase_catalytic"/>
</dbReference>
<evidence type="ECO:0000256" key="8">
    <source>
        <dbReference type="ARBA" id="ARBA00023306"/>
    </source>
</evidence>
<keyword evidence="2" id="KW-0963">Cytoplasm</keyword>
<dbReference type="InterPro" id="IPR050090">
    <property type="entry name" value="Tyrosine_recombinase_XerCD"/>
</dbReference>
<dbReference type="SUPFAM" id="SSF56349">
    <property type="entry name" value="DNA breaking-rejoining enzymes"/>
    <property type="match status" value="1"/>
</dbReference>
<name>A0A2D3LPS6_PREIN</name>
<dbReference type="AlphaFoldDB" id="A0A2D3LPS6"/>
<dbReference type="InterPro" id="IPR013762">
    <property type="entry name" value="Integrase-like_cat_sf"/>
</dbReference>
<dbReference type="Gene3D" id="1.10.150.130">
    <property type="match status" value="1"/>
</dbReference>
<proteinExistence type="predicted"/>
<dbReference type="Pfam" id="PF13495">
    <property type="entry name" value="Phage_int_SAM_4"/>
    <property type="match status" value="1"/>
</dbReference>
<evidence type="ECO:0000313" key="9">
    <source>
        <dbReference type="EMBL" id="PJI26742.1"/>
    </source>
</evidence>
<dbReference type="GO" id="GO:0007059">
    <property type="term" value="P:chromosome segregation"/>
    <property type="evidence" value="ECO:0007669"/>
    <property type="project" value="UniProtKB-KW"/>
</dbReference>
<protein>
    <submittedName>
        <fullName evidence="9">Uncharacterized protein</fullName>
    </submittedName>
</protein>
<dbReference type="Proteomes" id="UP000229884">
    <property type="component" value="Unassembled WGS sequence"/>
</dbReference>
<dbReference type="InterPro" id="IPR011010">
    <property type="entry name" value="DNA_brk_join_enz"/>
</dbReference>
<evidence type="ECO:0000256" key="1">
    <source>
        <dbReference type="ARBA" id="ARBA00004496"/>
    </source>
</evidence>
<dbReference type="GO" id="GO:0051301">
    <property type="term" value="P:cell division"/>
    <property type="evidence" value="ECO:0007669"/>
    <property type="project" value="UniProtKB-KW"/>
</dbReference>
<dbReference type="GO" id="GO:0003677">
    <property type="term" value="F:DNA binding"/>
    <property type="evidence" value="ECO:0007669"/>
    <property type="project" value="UniProtKB-UniRule"/>
</dbReference>
<evidence type="ECO:0000256" key="5">
    <source>
        <dbReference type="ARBA" id="ARBA00022908"/>
    </source>
</evidence>
<evidence type="ECO:0000256" key="6">
    <source>
        <dbReference type="ARBA" id="ARBA00023125"/>
    </source>
</evidence>
<evidence type="ECO:0000256" key="4">
    <source>
        <dbReference type="ARBA" id="ARBA00022829"/>
    </source>
</evidence>
<dbReference type="InterPro" id="IPR010998">
    <property type="entry name" value="Integrase_recombinase_N"/>
</dbReference>
<keyword evidence="5" id="KW-0229">DNA integration</keyword>
<organism evidence="9 10">
    <name type="scientific">Prevotella intermedia</name>
    <dbReference type="NCBI Taxonomy" id="28131"/>
    <lineage>
        <taxon>Bacteria</taxon>
        <taxon>Pseudomonadati</taxon>
        <taxon>Bacteroidota</taxon>
        <taxon>Bacteroidia</taxon>
        <taxon>Bacteroidales</taxon>
        <taxon>Prevotellaceae</taxon>
        <taxon>Prevotella</taxon>
    </lineage>
</organism>
<dbReference type="EMBL" id="PENG01000001">
    <property type="protein sequence ID" value="PJI26742.1"/>
    <property type="molecule type" value="Genomic_DNA"/>
</dbReference>
<dbReference type="RefSeq" id="WP_099995153.1">
    <property type="nucleotide sequence ID" value="NZ_CP024729.1"/>
</dbReference>
<gene>
    <name evidence="9" type="ORF">CTM58_00675</name>
</gene>
<dbReference type="GO" id="GO:0006310">
    <property type="term" value="P:DNA recombination"/>
    <property type="evidence" value="ECO:0007669"/>
    <property type="project" value="UniProtKB-KW"/>
</dbReference>
<evidence type="ECO:0000256" key="7">
    <source>
        <dbReference type="ARBA" id="ARBA00023172"/>
    </source>
</evidence>
<comment type="caution">
    <text evidence="9">The sequence shown here is derived from an EMBL/GenBank/DDBJ whole genome shotgun (WGS) entry which is preliminary data.</text>
</comment>
<reference evidence="9 10" key="1">
    <citation type="submission" date="2017-11" db="EMBL/GenBank/DDBJ databases">
        <title>Genome sequencing of Prevotella intermedia KCOM 2832.</title>
        <authorList>
            <person name="Kook J.-K."/>
            <person name="Park S.-N."/>
            <person name="Lim Y.K."/>
        </authorList>
    </citation>
    <scope>NUCLEOTIDE SEQUENCE [LARGE SCALE GENOMIC DNA]</scope>
    <source>
        <strain evidence="9 10">KCOM 2832</strain>
    </source>
</reference>
<evidence type="ECO:0000256" key="3">
    <source>
        <dbReference type="ARBA" id="ARBA00022618"/>
    </source>
</evidence>
<accession>A0A2D3LPS6</accession>
<dbReference type="PANTHER" id="PTHR30349">
    <property type="entry name" value="PHAGE INTEGRASE-RELATED"/>
    <property type="match status" value="1"/>
</dbReference>
<keyword evidence="7" id="KW-0233">DNA recombination</keyword>
<evidence type="ECO:0000313" key="10">
    <source>
        <dbReference type="Proteomes" id="UP000229884"/>
    </source>
</evidence>
<dbReference type="GO" id="GO:0005737">
    <property type="term" value="C:cytoplasm"/>
    <property type="evidence" value="ECO:0007669"/>
    <property type="project" value="UniProtKB-SubCell"/>
</dbReference>
<dbReference type="InterPro" id="IPR044068">
    <property type="entry name" value="CB"/>
</dbReference>
<dbReference type="GO" id="GO:0015074">
    <property type="term" value="P:DNA integration"/>
    <property type="evidence" value="ECO:0007669"/>
    <property type="project" value="UniProtKB-KW"/>
</dbReference>
<dbReference type="InterPro" id="IPR004107">
    <property type="entry name" value="Integrase_SAM-like_N"/>
</dbReference>
<dbReference type="Pfam" id="PF00589">
    <property type="entry name" value="Phage_integrase"/>
    <property type="match status" value="1"/>
</dbReference>
<dbReference type="PROSITE" id="PS51900">
    <property type="entry name" value="CB"/>
    <property type="match status" value="1"/>
</dbReference>
<keyword evidence="3" id="KW-0132">Cell division</keyword>
<dbReference type="PROSITE" id="PS51898">
    <property type="entry name" value="TYR_RECOMBINASE"/>
    <property type="match status" value="1"/>
</dbReference>
<keyword evidence="4" id="KW-0159">Chromosome partition</keyword>
<keyword evidence="8" id="KW-0131">Cell cycle</keyword>
<evidence type="ECO:0000256" key="2">
    <source>
        <dbReference type="ARBA" id="ARBA00022490"/>
    </source>
</evidence>
<keyword evidence="6" id="KW-0238">DNA-binding</keyword>
<dbReference type="PANTHER" id="PTHR30349:SF77">
    <property type="entry name" value="TYROSINE RECOMBINASE XERC"/>
    <property type="match status" value="1"/>
</dbReference>
<dbReference type="Gene3D" id="1.10.443.10">
    <property type="entry name" value="Intergrase catalytic core"/>
    <property type="match status" value="1"/>
</dbReference>
<comment type="subcellular location">
    <subcellularLocation>
        <location evidence="1">Cytoplasm</location>
    </subcellularLocation>
</comment>